<evidence type="ECO:0008006" key="3">
    <source>
        <dbReference type="Google" id="ProtNLM"/>
    </source>
</evidence>
<evidence type="ECO:0000313" key="1">
    <source>
        <dbReference type="EMBL" id="SFT69280.1"/>
    </source>
</evidence>
<proteinExistence type="predicted"/>
<keyword evidence="2" id="KW-1185">Reference proteome</keyword>
<dbReference type="Proteomes" id="UP000183371">
    <property type="component" value="Unassembled WGS sequence"/>
</dbReference>
<reference evidence="2" key="1">
    <citation type="submission" date="2016-10" db="EMBL/GenBank/DDBJ databases">
        <authorList>
            <person name="Varghese N."/>
            <person name="Submissions S."/>
        </authorList>
    </citation>
    <scope>NUCLEOTIDE SEQUENCE [LARGE SCALE GENOMIC DNA]</scope>
    <source>
        <strain evidence="2">DSM 17465</strain>
    </source>
</reference>
<evidence type="ECO:0000313" key="2">
    <source>
        <dbReference type="Proteomes" id="UP000183371"/>
    </source>
</evidence>
<protein>
    <recommendedName>
        <fullName evidence="3">Sel1 repeat-containing protein</fullName>
    </recommendedName>
</protein>
<name>A0A1I7A2X9_9HYPH</name>
<dbReference type="AlphaFoldDB" id="A0A1I7A2X9"/>
<dbReference type="EMBL" id="FPBD01000002">
    <property type="protein sequence ID" value="SFT69280.1"/>
    <property type="molecule type" value="Genomic_DNA"/>
</dbReference>
<sequence length="89" mass="9994">MTVLQFDGVIHRHVKQNACEVESLLRRGLDAASGKAGACDLIEAHKWFNLAAMRGSTQAVRYRREVSQEMSNTEIAEAQRAARDWLSVH</sequence>
<dbReference type="InterPro" id="IPR011990">
    <property type="entry name" value="TPR-like_helical_dom_sf"/>
</dbReference>
<accession>A0A1I7A2X9</accession>
<gene>
    <name evidence="1" type="ORF">SAMN05444141_102836</name>
</gene>
<organism evidence="1 2">
    <name type="scientific">Pseudovibrio denitrificans</name>
    <dbReference type="NCBI Taxonomy" id="258256"/>
    <lineage>
        <taxon>Bacteria</taxon>
        <taxon>Pseudomonadati</taxon>
        <taxon>Pseudomonadota</taxon>
        <taxon>Alphaproteobacteria</taxon>
        <taxon>Hyphomicrobiales</taxon>
        <taxon>Stappiaceae</taxon>
        <taxon>Pseudovibrio</taxon>
    </lineage>
</organism>
<dbReference type="Gene3D" id="1.25.40.10">
    <property type="entry name" value="Tetratricopeptide repeat domain"/>
    <property type="match status" value="1"/>
</dbReference>
<dbReference type="RefSeq" id="WP_014286201.1">
    <property type="nucleotide sequence ID" value="NZ_FPBD01000002.1"/>
</dbReference>